<evidence type="ECO:0000313" key="4">
    <source>
        <dbReference type="Proteomes" id="UP000017052"/>
    </source>
</evidence>
<dbReference type="InterPro" id="IPR050791">
    <property type="entry name" value="Aldo-Keto_reductase"/>
</dbReference>
<sequence length="155" mass="17355">MLERDCEHEVILFCLEHGIGVVPFSPVASGFLSGGVDAATDFSHADDVRKFVPQLSAQNIRANQPVLELLERCAIAHRATKAQIALAWMLAKYPNIVPIPGSKRRERVLENLGACDVEFSDVEFRELDAALDAIEVHDHRGQVEFDGMTMREWNR</sequence>
<organism evidence="3 4">
    <name type="scientific">Propionibacterium acidifaciens F0233</name>
    <dbReference type="NCBI Taxonomy" id="553198"/>
    <lineage>
        <taxon>Bacteria</taxon>
        <taxon>Bacillati</taxon>
        <taxon>Actinomycetota</taxon>
        <taxon>Actinomycetes</taxon>
        <taxon>Propionibacteriales</taxon>
        <taxon>Propionibacteriaceae</taxon>
        <taxon>Propionibacterium</taxon>
    </lineage>
</organism>
<evidence type="ECO:0000259" key="2">
    <source>
        <dbReference type="Pfam" id="PF00248"/>
    </source>
</evidence>
<dbReference type="Proteomes" id="UP000017052">
    <property type="component" value="Unassembled WGS sequence"/>
</dbReference>
<reference evidence="3" key="1">
    <citation type="submission" date="2013-08" db="EMBL/GenBank/DDBJ databases">
        <authorList>
            <person name="Durkin A.S."/>
            <person name="Haft D.R."/>
            <person name="McCorrison J."/>
            <person name="Torralba M."/>
            <person name="Gillis M."/>
            <person name="Haft D.H."/>
            <person name="Methe B."/>
            <person name="Sutton G."/>
            <person name="Nelson K.E."/>
        </authorList>
    </citation>
    <scope>NUCLEOTIDE SEQUENCE [LARGE SCALE GENOMIC DNA]</scope>
    <source>
        <strain evidence="3">F0233</strain>
    </source>
</reference>
<dbReference type="InterPro" id="IPR036812">
    <property type="entry name" value="NAD(P)_OxRdtase_dom_sf"/>
</dbReference>
<dbReference type="GO" id="GO:0016491">
    <property type="term" value="F:oxidoreductase activity"/>
    <property type="evidence" value="ECO:0007669"/>
    <property type="project" value="UniProtKB-KW"/>
</dbReference>
<accession>U2Q8I7</accession>
<dbReference type="GO" id="GO:0005737">
    <property type="term" value="C:cytoplasm"/>
    <property type="evidence" value="ECO:0007669"/>
    <property type="project" value="TreeGrafter"/>
</dbReference>
<dbReference type="SUPFAM" id="SSF51430">
    <property type="entry name" value="NAD(P)-linked oxidoreductase"/>
    <property type="match status" value="1"/>
</dbReference>
<name>U2Q8I7_9ACTN</name>
<evidence type="ECO:0000256" key="1">
    <source>
        <dbReference type="ARBA" id="ARBA00023002"/>
    </source>
</evidence>
<dbReference type="AlphaFoldDB" id="U2Q8I7"/>
<protein>
    <submittedName>
        <fullName evidence="3">Oxidoreductase, aldo/keto reductase domain protein</fullName>
    </submittedName>
</protein>
<dbReference type="PANTHER" id="PTHR43625:SF77">
    <property type="entry name" value="ALDO-KETO REDUCTASE"/>
    <property type="match status" value="1"/>
</dbReference>
<gene>
    <name evidence="3" type="ORF">HMPREF0682_2824</name>
</gene>
<keyword evidence="1" id="KW-0560">Oxidoreductase</keyword>
<dbReference type="Gene3D" id="3.20.20.100">
    <property type="entry name" value="NADP-dependent oxidoreductase domain"/>
    <property type="match status" value="1"/>
</dbReference>
<dbReference type="PANTHER" id="PTHR43625">
    <property type="entry name" value="AFLATOXIN B1 ALDEHYDE REDUCTASE"/>
    <property type="match status" value="1"/>
</dbReference>
<evidence type="ECO:0000313" key="3">
    <source>
        <dbReference type="EMBL" id="ERK59090.1"/>
    </source>
</evidence>
<feature type="domain" description="NADP-dependent oxidoreductase" evidence="2">
    <location>
        <begin position="1"/>
        <end position="131"/>
    </location>
</feature>
<proteinExistence type="predicted"/>
<dbReference type="EMBL" id="ACVN02000125">
    <property type="protein sequence ID" value="ERK59090.1"/>
    <property type="molecule type" value="Genomic_DNA"/>
</dbReference>
<keyword evidence="4" id="KW-1185">Reference proteome</keyword>
<dbReference type="Pfam" id="PF00248">
    <property type="entry name" value="Aldo_ket_red"/>
    <property type="match status" value="1"/>
</dbReference>
<comment type="caution">
    <text evidence="3">The sequence shown here is derived from an EMBL/GenBank/DDBJ whole genome shotgun (WGS) entry which is preliminary data.</text>
</comment>
<dbReference type="InterPro" id="IPR023210">
    <property type="entry name" value="NADP_OxRdtase_dom"/>
</dbReference>